<proteinExistence type="predicted"/>
<dbReference type="InterPro" id="IPR018247">
    <property type="entry name" value="EF_Hand_1_Ca_BS"/>
</dbReference>
<organism evidence="2 3">
    <name type="scientific">Candidatus Undinarchaeum marinum</name>
    <dbReference type="NCBI Taxonomy" id="2756141"/>
    <lineage>
        <taxon>Archaea</taxon>
        <taxon>Candidatus Undinarchaeota</taxon>
        <taxon>Candidatus Undinarchaeia</taxon>
        <taxon>Candidatus Undinarchaeales</taxon>
        <taxon>Candidatus Undinarchaeaceae</taxon>
        <taxon>Candidatus Undinarchaeum</taxon>
    </lineage>
</organism>
<dbReference type="NCBIfam" id="TIGR01564">
    <property type="entry name" value="S_layer_MJ"/>
    <property type="match status" value="1"/>
</dbReference>
<feature type="domain" description="EF-hand" evidence="1">
    <location>
        <begin position="277"/>
        <end position="304"/>
    </location>
</feature>
<keyword evidence="3" id="KW-1185">Reference proteome</keyword>
<dbReference type="PROSITE" id="PS50222">
    <property type="entry name" value="EF_HAND_2"/>
    <property type="match status" value="1"/>
</dbReference>
<dbReference type="InterPro" id="IPR022651">
    <property type="entry name" value="S_layer_C"/>
</dbReference>
<name>A0A832UU46_9ARCH</name>
<dbReference type="SMART" id="SM00418">
    <property type="entry name" value="HTH_ARSR"/>
    <property type="match status" value="1"/>
</dbReference>
<dbReference type="InterPro" id="IPR011991">
    <property type="entry name" value="ArsR-like_HTH"/>
</dbReference>
<dbReference type="Pfam" id="PF05124">
    <property type="entry name" value="S_layer_C"/>
    <property type="match status" value="1"/>
</dbReference>
<dbReference type="PROSITE" id="PS00018">
    <property type="entry name" value="EF_HAND_1"/>
    <property type="match status" value="1"/>
</dbReference>
<dbReference type="EMBL" id="DVAD01000015">
    <property type="protein sequence ID" value="HIJ99769.1"/>
    <property type="molecule type" value="Genomic_DNA"/>
</dbReference>
<dbReference type="AlphaFoldDB" id="A0A832UU46"/>
<dbReference type="InterPro" id="IPR002048">
    <property type="entry name" value="EF_hand_dom"/>
</dbReference>
<evidence type="ECO:0000313" key="2">
    <source>
        <dbReference type="EMBL" id="HIJ99769.1"/>
    </source>
</evidence>
<protein>
    <submittedName>
        <fullName evidence="2">S-layer protein</fullName>
    </submittedName>
</protein>
<dbReference type="Pfam" id="PF12840">
    <property type="entry name" value="HTH_20"/>
    <property type="match status" value="1"/>
</dbReference>
<dbReference type="InterPro" id="IPR001845">
    <property type="entry name" value="HTH_ArsR_DNA-bd_dom"/>
</dbReference>
<dbReference type="GO" id="GO:0005509">
    <property type="term" value="F:calcium ion binding"/>
    <property type="evidence" value="ECO:0007669"/>
    <property type="project" value="InterPro"/>
</dbReference>
<dbReference type="SUPFAM" id="SSF46785">
    <property type="entry name" value="Winged helix' DNA-binding domain"/>
    <property type="match status" value="1"/>
</dbReference>
<dbReference type="InterPro" id="IPR036388">
    <property type="entry name" value="WH-like_DNA-bd_sf"/>
</dbReference>
<evidence type="ECO:0000259" key="1">
    <source>
        <dbReference type="PROSITE" id="PS50222"/>
    </source>
</evidence>
<sequence>MYLVEKKDKGLFTLPAKELSCENLKVMGSPLATRILETLSKGSSYPKEIAERLGVHEQKVYYHIKNFLKNGIVEVSGEESRQGATAKYYSLTRPSFFVRFKDPVRTGKLSEERKSEFLDPFIKNGSLNANIIIGSPHAHGPERSRSRDGFYGIDVALFLGTFLNYASKTNVRLDTELRSEDLRKNLILLGGPVVNKITERFNAKMPIRFDFKTKDIYSSITKKTYSADETGLIVRFPNPYKKDKHVLVLAGKRYSGTRAATIALVEHLETIEKGNALKPKIFAKVVEGIDADSDGTVDSLEFLE</sequence>
<accession>A0A832UU46</accession>
<reference evidence="2 3" key="1">
    <citation type="journal article" name="Nat. Commun.">
        <title>Undinarchaeota illuminate DPANN phylogeny and the impact of gene transfer on archaeal evolution.</title>
        <authorList>
            <person name="Dombrowski N."/>
            <person name="Williams T.A."/>
            <person name="Sun J."/>
            <person name="Woodcroft B.J."/>
            <person name="Lee J.H."/>
            <person name="Minh B.Q."/>
            <person name="Rinke C."/>
            <person name="Spang A."/>
        </authorList>
    </citation>
    <scope>NUCLEOTIDE SEQUENCE [LARGE SCALE GENOMIC DNA]</scope>
    <source>
        <strain evidence="2">MAG_bin17</strain>
    </source>
</reference>
<dbReference type="Gene3D" id="1.10.10.10">
    <property type="entry name" value="Winged helix-like DNA-binding domain superfamily/Winged helix DNA-binding domain"/>
    <property type="match status" value="1"/>
</dbReference>
<evidence type="ECO:0000313" key="3">
    <source>
        <dbReference type="Proteomes" id="UP000604391"/>
    </source>
</evidence>
<dbReference type="CDD" id="cd00090">
    <property type="entry name" value="HTH_ARSR"/>
    <property type="match status" value="1"/>
</dbReference>
<gene>
    <name evidence="2" type="ORF">H1011_03015</name>
</gene>
<comment type="caution">
    <text evidence="2">The sequence shown here is derived from an EMBL/GenBank/DDBJ whole genome shotgun (WGS) entry which is preliminary data.</text>
</comment>
<dbReference type="InterPro" id="IPR036390">
    <property type="entry name" value="WH_DNA-bd_sf"/>
</dbReference>
<dbReference type="Proteomes" id="UP000604391">
    <property type="component" value="Unassembled WGS sequence"/>
</dbReference>
<dbReference type="GO" id="GO:0003700">
    <property type="term" value="F:DNA-binding transcription factor activity"/>
    <property type="evidence" value="ECO:0007669"/>
    <property type="project" value="InterPro"/>
</dbReference>
<dbReference type="InterPro" id="IPR006454">
    <property type="entry name" value="S_layer_MJ"/>
</dbReference>